<gene>
    <name evidence="1" type="ORF">CATMQ487_30130</name>
</gene>
<dbReference type="Proteomes" id="UP001057498">
    <property type="component" value="Chromosome"/>
</dbReference>
<proteinExistence type="predicted"/>
<protein>
    <submittedName>
        <fullName evidence="1">Uncharacterized protein</fullName>
    </submittedName>
</protein>
<reference evidence="1" key="1">
    <citation type="submission" date="2022-04" db="EMBL/GenBank/DDBJ databases">
        <title>Whole genome sequence of Sphaerotilus sp. FB-5.</title>
        <authorList>
            <person name="Takeda M."/>
            <person name="Narihara S."/>
            <person name="Akimoto M."/>
            <person name="Akimoto R."/>
            <person name="Nishiyashiki S."/>
            <person name="Murakami T."/>
        </authorList>
    </citation>
    <scope>NUCLEOTIDE SEQUENCE</scope>
    <source>
        <strain evidence="1">FB-5</strain>
    </source>
</reference>
<accession>A0ABN6PPT5</accession>
<keyword evidence="2" id="KW-1185">Reference proteome</keyword>
<evidence type="ECO:0000313" key="1">
    <source>
        <dbReference type="EMBL" id="BDI06043.1"/>
    </source>
</evidence>
<organism evidence="1 2">
    <name type="scientific">Sphaerotilus microaerophilus</name>
    <dbReference type="NCBI Taxonomy" id="2914710"/>
    <lineage>
        <taxon>Bacteria</taxon>
        <taxon>Pseudomonadati</taxon>
        <taxon>Pseudomonadota</taxon>
        <taxon>Betaproteobacteria</taxon>
        <taxon>Burkholderiales</taxon>
        <taxon>Sphaerotilaceae</taxon>
        <taxon>Sphaerotilus</taxon>
    </lineage>
</organism>
<dbReference type="EMBL" id="AP025730">
    <property type="protein sequence ID" value="BDI06043.1"/>
    <property type="molecule type" value="Genomic_DNA"/>
</dbReference>
<name>A0ABN6PPT5_9BURK</name>
<sequence length="91" mass="9895">MVSPAQSLHDVVMARSHEVQVLLLAMQGAAIEEMSLLLTPDDAERARQRVSSRLRAMVARLRLEPDDDAQLAAGVVSVLSKMQSREAIGSN</sequence>
<evidence type="ECO:0000313" key="2">
    <source>
        <dbReference type="Proteomes" id="UP001057498"/>
    </source>
</evidence>